<evidence type="ECO:0000256" key="7">
    <source>
        <dbReference type="RuleBase" id="RU361279"/>
    </source>
</evidence>
<dbReference type="PIRSF" id="PIRSF006806">
    <property type="entry name" value="FTHF_cligase"/>
    <property type="match status" value="1"/>
</dbReference>
<comment type="cofactor">
    <cofactor evidence="7">
        <name>Mg(2+)</name>
        <dbReference type="ChEBI" id="CHEBI:18420"/>
    </cofactor>
</comment>
<feature type="binding site" evidence="6">
    <location>
        <position position="95"/>
    </location>
    <ligand>
        <name>substrate</name>
    </ligand>
</feature>
<evidence type="ECO:0000313" key="9">
    <source>
        <dbReference type="Proteomes" id="UP000191285"/>
    </source>
</evidence>
<sequence>MFKSPLVVCLECASTTSSSSPPSFSFPAGLKNYNPIMALTTAKRDLRKRMRGVFENLSSASIIQQSVSATSHFLALSEYQNAKSIAVYLSMPTGELSTRNIVQDALQNGKNVYIPYIHKVDQLSIMDMLALNSMAEFESLQPDKWGIPSLQATQIPGRRNCFDATGLDLIVMPGMAFDQGFRRLGHGKGYYDHFLTRYSKWSNKMPFLVALSLQEQLLPENIPVMDHDWLIDAVVVGDGRYLDRRS</sequence>
<evidence type="ECO:0000256" key="1">
    <source>
        <dbReference type="ARBA" id="ARBA00010638"/>
    </source>
</evidence>
<protein>
    <recommendedName>
        <fullName evidence="5 7">5-formyltetrahydrofolate cyclo-ligase</fullName>
        <ecNumber evidence="5 7">6.3.3.2</ecNumber>
    </recommendedName>
</protein>
<accession>A0A1V6TQC9</accession>
<dbReference type="GO" id="GO:0035999">
    <property type="term" value="P:tetrahydrofolate interconversion"/>
    <property type="evidence" value="ECO:0007669"/>
    <property type="project" value="TreeGrafter"/>
</dbReference>
<dbReference type="GO" id="GO:0030272">
    <property type="term" value="F:5-formyltetrahydrofolate cyclo-ligase activity"/>
    <property type="evidence" value="ECO:0007669"/>
    <property type="project" value="UniProtKB-EC"/>
</dbReference>
<keyword evidence="7" id="KW-0479">Metal-binding</keyword>
<organism evidence="8 9">
    <name type="scientific">Penicillium steckii</name>
    <dbReference type="NCBI Taxonomy" id="303698"/>
    <lineage>
        <taxon>Eukaryota</taxon>
        <taxon>Fungi</taxon>
        <taxon>Dikarya</taxon>
        <taxon>Ascomycota</taxon>
        <taxon>Pezizomycotina</taxon>
        <taxon>Eurotiomycetes</taxon>
        <taxon>Eurotiomycetidae</taxon>
        <taxon>Eurotiales</taxon>
        <taxon>Aspergillaceae</taxon>
        <taxon>Penicillium</taxon>
    </lineage>
</organism>
<dbReference type="OrthoDB" id="2015992at2759"/>
<dbReference type="GO" id="GO:0005524">
    <property type="term" value="F:ATP binding"/>
    <property type="evidence" value="ECO:0007669"/>
    <property type="project" value="UniProtKB-KW"/>
</dbReference>
<comment type="caution">
    <text evidence="8">The sequence shown here is derived from an EMBL/GenBank/DDBJ whole genome shotgun (WGS) entry which is preliminary data.</text>
</comment>
<dbReference type="GO" id="GO:0005739">
    <property type="term" value="C:mitochondrion"/>
    <property type="evidence" value="ECO:0007669"/>
    <property type="project" value="TreeGrafter"/>
</dbReference>
<dbReference type="Gene3D" id="3.40.50.10420">
    <property type="entry name" value="NagB/RpiA/CoA transferase-like"/>
    <property type="match status" value="1"/>
</dbReference>
<dbReference type="AlphaFoldDB" id="A0A1V6TQC9"/>
<feature type="binding site" evidence="6">
    <location>
        <begin position="183"/>
        <end position="191"/>
    </location>
    <ligand>
        <name>ATP</name>
        <dbReference type="ChEBI" id="CHEBI:30616"/>
    </ligand>
</feature>
<dbReference type="Pfam" id="PF01812">
    <property type="entry name" value="5-FTHF_cyc-lig"/>
    <property type="match status" value="1"/>
</dbReference>
<feature type="binding site" evidence="6">
    <location>
        <begin position="43"/>
        <end position="47"/>
    </location>
    <ligand>
        <name>ATP</name>
        <dbReference type="ChEBI" id="CHEBI:30616"/>
    </ligand>
</feature>
<keyword evidence="3 6" id="KW-0067">ATP-binding</keyword>
<comment type="similarity">
    <text evidence="1 7">Belongs to the 5-formyltetrahydrofolate cyclo-ligase family.</text>
</comment>
<dbReference type="InterPro" id="IPR037171">
    <property type="entry name" value="NagB/RpiA_transferase-like"/>
</dbReference>
<feature type="binding site" evidence="6">
    <location>
        <position position="89"/>
    </location>
    <ligand>
        <name>substrate</name>
    </ligand>
</feature>
<dbReference type="FunFam" id="3.40.50.10420:FF:000007">
    <property type="entry name" value="5-formyltetrahydrofolate cyclo-ligase"/>
    <property type="match status" value="1"/>
</dbReference>
<dbReference type="EMBL" id="MLKD01000003">
    <property type="protein sequence ID" value="OQE28356.1"/>
    <property type="molecule type" value="Genomic_DNA"/>
</dbReference>
<dbReference type="STRING" id="303698.A0A1V6TQC9"/>
<dbReference type="EC" id="6.3.3.2" evidence="5 7"/>
<keyword evidence="9" id="KW-1185">Reference proteome</keyword>
<name>A0A1V6TQC9_9EURO</name>
<dbReference type="InterPro" id="IPR002698">
    <property type="entry name" value="FTHF_cligase"/>
</dbReference>
<evidence type="ECO:0000256" key="6">
    <source>
        <dbReference type="PIRSR" id="PIRSR006806-1"/>
    </source>
</evidence>
<keyword evidence="7" id="KW-0460">Magnesium</keyword>
<dbReference type="GO" id="GO:0046872">
    <property type="term" value="F:metal ion binding"/>
    <property type="evidence" value="ECO:0007669"/>
    <property type="project" value="UniProtKB-KW"/>
</dbReference>
<dbReference type="NCBIfam" id="TIGR02727">
    <property type="entry name" value="MTHFS_bact"/>
    <property type="match status" value="1"/>
</dbReference>
<evidence type="ECO:0000256" key="3">
    <source>
        <dbReference type="ARBA" id="ARBA00022840"/>
    </source>
</evidence>
<dbReference type="SUPFAM" id="SSF100950">
    <property type="entry name" value="NagB/RpiA/CoA transferase-like"/>
    <property type="match status" value="1"/>
</dbReference>
<comment type="catalytic activity">
    <reaction evidence="4 7">
        <text>(6S)-5-formyl-5,6,7,8-tetrahydrofolate + ATP = (6R)-5,10-methenyltetrahydrofolate + ADP + phosphate</text>
        <dbReference type="Rhea" id="RHEA:10488"/>
        <dbReference type="ChEBI" id="CHEBI:30616"/>
        <dbReference type="ChEBI" id="CHEBI:43474"/>
        <dbReference type="ChEBI" id="CHEBI:57455"/>
        <dbReference type="ChEBI" id="CHEBI:57457"/>
        <dbReference type="ChEBI" id="CHEBI:456216"/>
        <dbReference type="EC" id="6.3.3.2"/>
    </reaction>
</comment>
<reference evidence="9" key="1">
    <citation type="journal article" date="2017" name="Nat. Microbiol.">
        <title>Global analysis of biosynthetic gene clusters reveals vast potential of secondary metabolite production in Penicillium species.</title>
        <authorList>
            <person name="Nielsen J.C."/>
            <person name="Grijseels S."/>
            <person name="Prigent S."/>
            <person name="Ji B."/>
            <person name="Dainat J."/>
            <person name="Nielsen K.F."/>
            <person name="Frisvad J.C."/>
            <person name="Workman M."/>
            <person name="Nielsen J."/>
        </authorList>
    </citation>
    <scope>NUCLEOTIDE SEQUENCE [LARGE SCALE GENOMIC DNA]</scope>
    <source>
        <strain evidence="9">IBT 24891</strain>
    </source>
</reference>
<dbReference type="Proteomes" id="UP000191285">
    <property type="component" value="Unassembled WGS sequence"/>
</dbReference>
<dbReference type="GO" id="GO:0009396">
    <property type="term" value="P:folic acid-containing compound biosynthetic process"/>
    <property type="evidence" value="ECO:0007669"/>
    <property type="project" value="TreeGrafter"/>
</dbReference>
<evidence type="ECO:0000256" key="4">
    <source>
        <dbReference type="ARBA" id="ARBA00036539"/>
    </source>
</evidence>
<evidence type="ECO:0000256" key="2">
    <source>
        <dbReference type="ARBA" id="ARBA00022741"/>
    </source>
</evidence>
<proteinExistence type="inferred from homology"/>
<dbReference type="PANTHER" id="PTHR23407:SF1">
    <property type="entry name" value="5-FORMYLTETRAHYDROFOLATE CYCLO-LIGASE"/>
    <property type="match status" value="1"/>
</dbReference>
<keyword evidence="2 6" id="KW-0547">Nucleotide-binding</keyword>
<evidence type="ECO:0000256" key="5">
    <source>
        <dbReference type="ARBA" id="ARBA00038966"/>
    </source>
</evidence>
<dbReference type="PANTHER" id="PTHR23407">
    <property type="entry name" value="ATPASE INHIBITOR/5-FORMYLTETRAHYDROFOLATE CYCLO-LIGASE"/>
    <property type="match status" value="1"/>
</dbReference>
<gene>
    <name evidence="8" type="ORF">PENSTE_c003G08599</name>
</gene>
<evidence type="ECO:0000313" key="8">
    <source>
        <dbReference type="EMBL" id="OQE28356.1"/>
    </source>
</evidence>
<dbReference type="InterPro" id="IPR024185">
    <property type="entry name" value="FTHF_cligase-like_sf"/>
</dbReference>